<dbReference type="AlphaFoldDB" id="V9FRQ5"/>
<dbReference type="Proteomes" id="UP000018721">
    <property type="component" value="Unassembled WGS sequence"/>
</dbReference>
<keyword evidence="3" id="KW-1185">Reference proteome</keyword>
<feature type="region of interest" description="Disordered" evidence="1">
    <location>
        <begin position="16"/>
        <end position="97"/>
    </location>
</feature>
<dbReference type="eggNOG" id="ENOG502SS7M">
    <property type="taxonomic scope" value="Eukaryota"/>
</dbReference>
<dbReference type="HOGENOM" id="CLU_1392553_0_0_1"/>
<organism evidence="2 3">
    <name type="scientific">Phytophthora nicotianae P1569</name>
    <dbReference type="NCBI Taxonomy" id="1317065"/>
    <lineage>
        <taxon>Eukaryota</taxon>
        <taxon>Sar</taxon>
        <taxon>Stramenopiles</taxon>
        <taxon>Oomycota</taxon>
        <taxon>Peronosporomycetes</taxon>
        <taxon>Peronosporales</taxon>
        <taxon>Peronosporaceae</taxon>
        <taxon>Phytophthora</taxon>
    </lineage>
</organism>
<evidence type="ECO:0000256" key="1">
    <source>
        <dbReference type="SAM" id="MobiDB-lite"/>
    </source>
</evidence>
<evidence type="ECO:0000313" key="2">
    <source>
        <dbReference type="EMBL" id="ETI54144.1"/>
    </source>
</evidence>
<sequence>VLGNDLKVSSFLKMMATGTTTNDKGSLKEDSPGQGARVHDRPDTHLPPAAGEGESQTKFPYSGSSHLSKLGGGDNGERNGSDQSPVSCQRSGVAEKRELPTMASSTIVCGGGCVAAAERATSGGCPGCECPAGNCPCTKCGCPLCGQTQKATRPTPCSGGNEAGKRATAGNCPGCGCPSGSCPCTSCQCPICKST</sequence>
<dbReference type="EMBL" id="ANIZ01000560">
    <property type="protein sequence ID" value="ETI54144.1"/>
    <property type="molecule type" value="Genomic_DNA"/>
</dbReference>
<feature type="non-terminal residue" evidence="2">
    <location>
        <position position="1"/>
    </location>
</feature>
<reference evidence="2 3" key="1">
    <citation type="submission" date="2013-11" db="EMBL/GenBank/DDBJ databases">
        <title>The Genome Sequence of Phytophthora parasitica P1569.</title>
        <authorList>
            <consortium name="The Broad Institute Genomics Platform"/>
            <person name="Russ C."/>
            <person name="Tyler B."/>
            <person name="Panabieres F."/>
            <person name="Shan W."/>
            <person name="Tripathy S."/>
            <person name="Grunwald N."/>
            <person name="Machado M."/>
            <person name="Johnson C.S."/>
            <person name="Arredondo F."/>
            <person name="Hong C."/>
            <person name="Coffey M."/>
            <person name="Young S.K."/>
            <person name="Zeng Q."/>
            <person name="Gargeya S."/>
            <person name="Fitzgerald M."/>
            <person name="Abouelleil A."/>
            <person name="Alvarado L."/>
            <person name="Chapman S.B."/>
            <person name="Gainer-Dewar J."/>
            <person name="Goldberg J."/>
            <person name="Griggs A."/>
            <person name="Gujja S."/>
            <person name="Hansen M."/>
            <person name="Howarth C."/>
            <person name="Imamovic A."/>
            <person name="Ireland A."/>
            <person name="Larimer J."/>
            <person name="McCowan C."/>
            <person name="Murphy C."/>
            <person name="Pearson M."/>
            <person name="Poon T.W."/>
            <person name="Priest M."/>
            <person name="Roberts A."/>
            <person name="Saif S."/>
            <person name="Shea T."/>
            <person name="Sykes S."/>
            <person name="Wortman J."/>
            <person name="Nusbaum C."/>
            <person name="Birren B."/>
        </authorList>
    </citation>
    <scope>NUCLEOTIDE SEQUENCE [LARGE SCALE GENOMIC DNA]</scope>
    <source>
        <strain evidence="2 3">P1569</strain>
    </source>
</reference>
<evidence type="ECO:0000313" key="3">
    <source>
        <dbReference type="Proteomes" id="UP000018721"/>
    </source>
</evidence>
<proteinExistence type="predicted"/>
<comment type="caution">
    <text evidence="2">The sequence shown here is derived from an EMBL/GenBank/DDBJ whole genome shotgun (WGS) entry which is preliminary data.</text>
</comment>
<feature type="compositionally biased region" description="Polar residues" evidence="1">
    <location>
        <begin position="81"/>
        <end position="90"/>
    </location>
</feature>
<feature type="compositionally biased region" description="Basic and acidic residues" evidence="1">
    <location>
        <begin position="25"/>
        <end position="44"/>
    </location>
</feature>
<protein>
    <submittedName>
        <fullName evidence="2">Uncharacterized protein</fullName>
    </submittedName>
</protein>
<gene>
    <name evidence="2" type="ORF">F443_03006</name>
</gene>
<accession>V9FRQ5</accession>
<name>V9FRQ5_PHYNI</name>